<proteinExistence type="predicted"/>
<evidence type="ECO:0000313" key="2">
    <source>
        <dbReference type="EMBL" id="KAK4328309.1"/>
    </source>
</evidence>
<gene>
    <name evidence="2" type="ORF">Pmani_001292</name>
</gene>
<feature type="compositionally biased region" description="Basic and acidic residues" evidence="1">
    <location>
        <begin position="78"/>
        <end position="96"/>
    </location>
</feature>
<feature type="region of interest" description="Disordered" evidence="1">
    <location>
        <begin position="1"/>
        <end position="119"/>
    </location>
</feature>
<feature type="compositionally biased region" description="Basic and acidic residues" evidence="1">
    <location>
        <begin position="110"/>
        <end position="119"/>
    </location>
</feature>
<protein>
    <submittedName>
        <fullName evidence="2">Uncharacterized protein</fullName>
    </submittedName>
</protein>
<organism evidence="2 3">
    <name type="scientific">Petrolisthes manimaculis</name>
    <dbReference type="NCBI Taxonomy" id="1843537"/>
    <lineage>
        <taxon>Eukaryota</taxon>
        <taxon>Metazoa</taxon>
        <taxon>Ecdysozoa</taxon>
        <taxon>Arthropoda</taxon>
        <taxon>Crustacea</taxon>
        <taxon>Multicrustacea</taxon>
        <taxon>Malacostraca</taxon>
        <taxon>Eumalacostraca</taxon>
        <taxon>Eucarida</taxon>
        <taxon>Decapoda</taxon>
        <taxon>Pleocyemata</taxon>
        <taxon>Anomura</taxon>
        <taxon>Galatheoidea</taxon>
        <taxon>Porcellanidae</taxon>
        <taxon>Petrolisthes</taxon>
    </lineage>
</organism>
<evidence type="ECO:0000256" key="1">
    <source>
        <dbReference type="SAM" id="MobiDB-lite"/>
    </source>
</evidence>
<name>A0AAE1US64_9EUCA</name>
<accession>A0AAE1US64</accession>
<sequence length="147" mass="16393">MASVMKIFSNLKSGHLHSKKSSLPTQSKDTPAKEDTDGGPNDLLNRRRVSISKSGRYRENHKKRMALRDTSNNDDDDTRQKDEKNKENQKNKENERNQLNWTATTTTTTKRGESEQHLDGHAVADEIATLAKTIENGGGSKADLATT</sequence>
<comment type="caution">
    <text evidence="2">The sequence shown here is derived from an EMBL/GenBank/DDBJ whole genome shotgun (WGS) entry which is preliminary data.</text>
</comment>
<dbReference type="Proteomes" id="UP001292094">
    <property type="component" value="Unassembled WGS sequence"/>
</dbReference>
<keyword evidence="3" id="KW-1185">Reference proteome</keyword>
<dbReference type="EMBL" id="JAWZYT010000089">
    <property type="protein sequence ID" value="KAK4328309.1"/>
    <property type="molecule type" value="Genomic_DNA"/>
</dbReference>
<dbReference type="AlphaFoldDB" id="A0AAE1US64"/>
<reference evidence="2" key="1">
    <citation type="submission" date="2023-11" db="EMBL/GenBank/DDBJ databases">
        <title>Genome assemblies of two species of porcelain crab, Petrolisthes cinctipes and Petrolisthes manimaculis (Anomura: Porcellanidae).</title>
        <authorList>
            <person name="Angst P."/>
        </authorList>
    </citation>
    <scope>NUCLEOTIDE SEQUENCE</scope>
    <source>
        <strain evidence="2">PB745_02</strain>
        <tissue evidence="2">Gill</tissue>
    </source>
</reference>
<evidence type="ECO:0000313" key="3">
    <source>
        <dbReference type="Proteomes" id="UP001292094"/>
    </source>
</evidence>